<dbReference type="PANTHER" id="PTHR42686">
    <property type="entry name" value="GH17980P-RELATED"/>
    <property type="match status" value="1"/>
</dbReference>
<protein>
    <submittedName>
        <fullName evidence="2">Aldo/keto reductase</fullName>
    </submittedName>
</protein>
<organism evidence="2 3">
    <name type="scientific">Saccharomonospora piscinae</name>
    <dbReference type="NCBI Taxonomy" id="687388"/>
    <lineage>
        <taxon>Bacteria</taxon>
        <taxon>Bacillati</taxon>
        <taxon>Actinomycetota</taxon>
        <taxon>Actinomycetes</taxon>
        <taxon>Pseudonocardiales</taxon>
        <taxon>Pseudonocardiaceae</taxon>
        <taxon>Saccharomonospora</taxon>
    </lineage>
</organism>
<dbReference type="InterPro" id="IPR023210">
    <property type="entry name" value="NADP_OxRdtase_dom"/>
</dbReference>
<dbReference type="GO" id="GO:0005829">
    <property type="term" value="C:cytosol"/>
    <property type="evidence" value="ECO:0007669"/>
    <property type="project" value="TreeGrafter"/>
</dbReference>
<name>A0A1V8ZX83_SACPI</name>
<dbReference type="CDD" id="cd19152">
    <property type="entry name" value="AKR_AKR15A"/>
    <property type="match status" value="1"/>
</dbReference>
<dbReference type="InterPro" id="IPR036812">
    <property type="entry name" value="NAD(P)_OxRdtase_dom_sf"/>
</dbReference>
<dbReference type="Gene3D" id="3.20.20.100">
    <property type="entry name" value="NADP-dependent oxidoreductase domain"/>
    <property type="match status" value="1"/>
</dbReference>
<dbReference type="STRING" id="1962155.B1813_20990"/>
<reference evidence="2 3" key="1">
    <citation type="submission" date="2017-02" db="EMBL/GenBank/DDBJ databases">
        <title>Draft genome of Saccharomonospora sp. 154.</title>
        <authorList>
            <person name="Alonso-Carmona G.S."/>
            <person name="De La Haba R."/>
            <person name="Vera-Gargallo B."/>
            <person name="Sandoval-Trujillo A.H."/>
            <person name="Ramirez-Duran N."/>
            <person name="Ventosa A."/>
        </authorList>
    </citation>
    <scope>NUCLEOTIDE SEQUENCE [LARGE SCALE GENOMIC DNA]</scope>
    <source>
        <strain evidence="2 3">LRS4.154</strain>
    </source>
</reference>
<dbReference type="EMBL" id="MWIH01000009">
    <property type="protein sequence ID" value="OQO89420.1"/>
    <property type="molecule type" value="Genomic_DNA"/>
</dbReference>
<dbReference type="PANTHER" id="PTHR42686:SF1">
    <property type="entry name" value="GH17980P-RELATED"/>
    <property type="match status" value="1"/>
</dbReference>
<dbReference type="RefSeq" id="WP_081194867.1">
    <property type="nucleotide sequence ID" value="NZ_MWIH01000009.1"/>
</dbReference>
<dbReference type="InterPro" id="IPR020471">
    <property type="entry name" value="AKR"/>
</dbReference>
<evidence type="ECO:0000259" key="1">
    <source>
        <dbReference type="Pfam" id="PF00248"/>
    </source>
</evidence>
<dbReference type="GO" id="GO:0016491">
    <property type="term" value="F:oxidoreductase activity"/>
    <property type="evidence" value="ECO:0007669"/>
    <property type="project" value="InterPro"/>
</dbReference>
<dbReference type="AlphaFoldDB" id="A0A1V8ZX83"/>
<proteinExistence type="predicted"/>
<feature type="domain" description="NADP-dependent oxidoreductase" evidence="1">
    <location>
        <begin position="10"/>
        <end position="322"/>
    </location>
</feature>
<evidence type="ECO:0000313" key="3">
    <source>
        <dbReference type="Proteomes" id="UP000192591"/>
    </source>
</evidence>
<evidence type="ECO:0000313" key="2">
    <source>
        <dbReference type="EMBL" id="OQO89420.1"/>
    </source>
</evidence>
<gene>
    <name evidence="2" type="ORF">B1813_20990</name>
</gene>
<sequence>MTDVGARFGPLSLGAANLGNLYERMSDETAWAVLETAWELGIRYFDTAPHYGLGLSERRLGAFLATKPRADFVVSTKVGRRLRPRPVDAPAGALDTAHNFVVPADQERVWDVSPDGIRRGLDESLHRLGLDSVDVVYLHDPEEYRAADGQGGLDGALRPGLDTLAALRDEGVVAAVGVGSKATPALLASARTGVPDLLMVAGRLTLLDQSAAEDVLPECRGRGIGVIAAAVFNSGLLTSSEPGPGGRYEYAPVPGDVLARARAVAGVCREFGVDLPTAALRYSLTDESVRTVVAGSATPGQVRDNTRRMAAPVPDALWAALRERGLTRL</sequence>
<keyword evidence="3" id="KW-1185">Reference proteome</keyword>
<accession>A0A1V8ZX83</accession>
<dbReference type="Proteomes" id="UP000192591">
    <property type="component" value="Unassembled WGS sequence"/>
</dbReference>
<dbReference type="SUPFAM" id="SSF51430">
    <property type="entry name" value="NAD(P)-linked oxidoreductase"/>
    <property type="match status" value="1"/>
</dbReference>
<comment type="caution">
    <text evidence="2">The sequence shown here is derived from an EMBL/GenBank/DDBJ whole genome shotgun (WGS) entry which is preliminary data.</text>
</comment>
<dbReference type="Pfam" id="PF00248">
    <property type="entry name" value="Aldo_ket_red"/>
    <property type="match status" value="1"/>
</dbReference>